<accession>A0A7C9AB69</accession>
<feature type="region of interest" description="Disordered" evidence="1">
    <location>
        <begin position="1"/>
        <end position="46"/>
    </location>
</feature>
<proteinExistence type="predicted"/>
<name>A0A7C9AB69_OPUST</name>
<dbReference type="AlphaFoldDB" id="A0A7C9AB69"/>
<organism evidence="2">
    <name type="scientific">Opuntia streptacantha</name>
    <name type="common">Prickly pear cactus</name>
    <name type="synonym">Opuntia cardona</name>
    <dbReference type="NCBI Taxonomy" id="393608"/>
    <lineage>
        <taxon>Eukaryota</taxon>
        <taxon>Viridiplantae</taxon>
        <taxon>Streptophyta</taxon>
        <taxon>Embryophyta</taxon>
        <taxon>Tracheophyta</taxon>
        <taxon>Spermatophyta</taxon>
        <taxon>Magnoliopsida</taxon>
        <taxon>eudicotyledons</taxon>
        <taxon>Gunneridae</taxon>
        <taxon>Pentapetalae</taxon>
        <taxon>Caryophyllales</taxon>
        <taxon>Cactineae</taxon>
        <taxon>Cactaceae</taxon>
        <taxon>Opuntioideae</taxon>
        <taxon>Opuntia</taxon>
    </lineage>
</organism>
<evidence type="ECO:0000256" key="1">
    <source>
        <dbReference type="SAM" id="MobiDB-lite"/>
    </source>
</evidence>
<feature type="compositionally biased region" description="Polar residues" evidence="1">
    <location>
        <begin position="1"/>
        <end position="15"/>
    </location>
</feature>
<dbReference type="EMBL" id="GISG01216163">
    <property type="protein sequence ID" value="MBA4662517.1"/>
    <property type="molecule type" value="Transcribed_RNA"/>
</dbReference>
<sequence>MTPSPRLRSSFNFKAQQRRHTVGSRPQRDSEHTRPSATFPPYRRRPLTQTGEMLSRPLATAATALCDFACLRSSDLYSVKLKIAFEEFSLDALNHLPRLIAKIQETKLVYMDRFNSIFK</sequence>
<reference evidence="2" key="2">
    <citation type="submission" date="2020-07" db="EMBL/GenBank/DDBJ databases">
        <authorList>
            <person name="Vera ALvarez R."/>
            <person name="Arias-Moreno D.M."/>
            <person name="Jimenez-Jacinto V."/>
            <person name="Jimenez-Bremont J.F."/>
            <person name="Swaminathan K."/>
            <person name="Moose S.P."/>
            <person name="Guerrero-Gonzalez M.L."/>
            <person name="Marino-Ramirez L."/>
            <person name="Landsman D."/>
            <person name="Rodriguez-Kessler M."/>
            <person name="Delgado-Sanchez P."/>
        </authorList>
    </citation>
    <scope>NUCLEOTIDE SEQUENCE</scope>
    <source>
        <tissue evidence="2">Cladode</tissue>
    </source>
</reference>
<reference evidence="2" key="1">
    <citation type="journal article" date="2013" name="J. Plant Res.">
        <title>Effect of fungi and light on seed germination of three Opuntia species from semiarid lands of central Mexico.</title>
        <authorList>
            <person name="Delgado-Sanchez P."/>
            <person name="Jimenez-Bremont J.F."/>
            <person name="Guerrero-Gonzalez Mde L."/>
            <person name="Flores J."/>
        </authorList>
    </citation>
    <scope>NUCLEOTIDE SEQUENCE</scope>
    <source>
        <tissue evidence="2">Cladode</tissue>
    </source>
</reference>
<protein>
    <submittedName>
        <fullName evidence="2">Uncharacterized protein</fullName>
    </submittedName>
</protein>
<evidence type="ECO:0000313" key="2">
    <source>
        <dbReference type="EMBL" id="MBA4662517.1"/>
    </source>
</evidence>